<gene>
    <name evidence="1" type="ORF">A6R68_01906</name>
</gene>
<reference evidence="1 2" key="1">
    <citation type="submission" date="2016-06" db="EMBL/GenBank/DDBJ databases">
        <title>The Draft Genome Sequence and Annotation of the Desert Woodrat Neotoma lepida.</title>
        <authorList>
            <person name="Campbell M."/>
            <person name="Oakeson K.F."/>
            <person name="Yandell M."/>
            <person name="Halpert J.R."/>
            <person name="Dearing D."/>
        </authorList>
    </citation>
    <scope>NUCLEOTIDE SEQUENCE [LARGE SCALE GENOMIC DNA]</scope>
    <source>
        <strain evidence="1">417</strain>
        <tissue evidence="1">Liver</tissue>
    </source>
</reference>
<dbReference type="EMBL" id="LZPO01068589">
    <property type="protein sequence ID" value="OBS69553.1"/>
    <property type="molecule type" value="Genomic_DNA"/>
</dbReference>
<dbReference type="Gene3D" id="3.40.50.1820">
    <property type="entry name" value="alpha/beta hydrolase"/>
    <property type="match status" value="1"/>
</dbReference>
<accession>A0A1A6GT95</accession>
<evidence type="ECO:0000313" key="2">
    <source>
        <dbReference type="Proteomes" id="UP000092124"/>
    </source>
</evidence>
<evidence type="ECO:0008006" key="3">
    <source>
        <dbReference type="Google" id="ProtNLM"/>
    </source>
</evidence>
<dbReference type="SUPFAM" id="SSF53474">
    <property type="entry name" value="alpha/beta-Hydrolases"/>
    <property type="match status" value="1"/>
</dbReference>
<dbReference type="OrthoDB" id="408631at2759"/>
<name>A0A1A6GT95_NEOLE</name>
<feature type="non-terminal residue" evidence="1">
    <location>
        <position position="110"/>
    </location>
</feature>
<proteinExistence type="predicted"/>
<sequence>RIQLTKPVSDENITVIDKDFSDIPVHLYFPKRKSERQRPAVIYTHGGVLYIYETFIMRVNSSCQLHDSRASPLLVNDSQLWSLPLTYILTCEHDLVREDGFIQITRLRNF</sequence>
<comment type="caution">
    <text evidence="1">The sequence shown here is derived from an EMBL/GenBank/DDBJ whole genome shotgun (WGS) entry which is preliminary data.</text>
</comment>
<dbReference type="AlphaFoldDB" id="A0A1A6GT95"/>
<dbReference type="InterPro" id="IPR029058">
    <property type="entry name" value="AB_hydrolase_fold"/>
</dbReference>
<keyword evidence="2" id="KW-1185">Reference proteome</keyword>
<feature type="non-terminal residue" evidence="1">
    <location>
        <position position="1"/>
    </location>
</feature>
<evidence type="ECO:0000313" key="1">
    <source>
        <dbReference type="EMBL" id="OBS69553.1"/>
    </source>
</evidence>
<dbReference type="STRING" id="56216.A0A1A6GT95"/>
<dbReference type="Proteomes" id="UP000092124">
    <property type="component" value="Unassembled WGS sequence"/>
</dbReference>
<protein>
    <recommendedName>
        <fullName evidence="3">Alpha/beta hydrolase fold-3 domain-containing protein</fullName>
    </recommendedName>
</protein>
<organism evidence="1 2">
    <name type="scientific">Neotoma lepida</name>
    <name type="common">Desert woodrat</name>
    <dbReference type="NCBI Taxonomy" id="56216"/>
    <lineage>
        <taxon>Eukaryota</taxon>
        <taxon>Metazoa</taxon>
        <taxon>Chordata</taxon>
        <taxon>Craniata</taxon>
        <taxon>Vertebrata</taxon>
        <taxon>Euteleostomi</taxon>
        <taxon>Mammalia</taxon>
        <taxon>Eutheria</taxon>
        <taxon>Euarchontoglires</taxon>
        <taxon>Glires</taxon>
        <taxon>Rodentia</taxon>
        <taxon>Myomorpha</taxon>
        <taxon>Muroidea</taxon>
        <taxon>Cricetidae</taxon>
        <taxon>Neotominae</taxon>
        <taxon>Neotoma</taxon>
    </lineage>
</organism>